<protein>
    <recommendedName>
        <fullName evidence="8">Membrane insertase YidC/Oxa/ALB C-terminal domain-containing protein</fullName>
    </recommendedName>
</protein>
<gene>
    <name evidence="9" type="ORF">PPNO1_LOCUS7703</name>
</gene>
<keyword evidence="10" id="KW-1185">Reference proteome</keyword>
<dbReference type="GO" id="GO:0032979">
    <property type="term" value="P:protein insertion into mitochondrial inner membrane from matrix"/>
    <property type="evidence" value="ECO:0007669"/>
    <property type="project" value="TreeGrafter"/>
</dbReference>
<dbReference type="GO" id="GO:0032977">
    <property type="term" value="F:membrane insertase activity"/>
    <property type="evidence" value="ECO:0007669"/>
    <property type="project" value="InterPro"/>
</dbReference>
<evidence type="ECO:0000256" key="6">
    <source>
        <dbReference type="RuleBase" id="RU003945"/>
    </source>
</evidence>
<evidence type="ECO:0000313" key="9">
    <source>
        <dbReference type="EMBL" id="CAI4218107.1"/>
    </source>
</evidence>
<comment type="caution">
    <text evidence="9">The sequence shown here is derived from an EMBL/GenBank/DDBJ whole genome shotgun (WGS) entry which is preliminary data.</text>
</comment>
<dbReference type="Proteomes" id="UP000838763">
    <property type="component" value="Unassembled WGS sequence"/>
</dbReference>
<dbReference type="InterPro" id="IPR001708">
    <property type="entry name" value="YidC/ALB3/OXA1/COX18"/>
</dbReference>
<evidence type="ECO:0000256" key="5">
    <source>
        <dbReference type="ARBA" id="ARBA00023136"/>
    </source>
</evidence>
<accession>A0A9P1H7D0</accession>
<keyword evidence="4 7" id="KW-1133">Transmembrane helix</keyword>
<evidence type="ECO:0000256" key="2">
    <source>
        <dbReference type="ARBA" id="ARBA00009877"/>
    </source>
</evidence>
<dbReference type="OrthoDB" id="2148490at2759"/>
<evidence type="ECO:0000313" key="10">
    <source>
        <dbReference type="Proteomes" id="UP000838763"/>
    </source>
</evidence>
<reference evidence="9" key="1">
    <citation type="submission" date="2022-11" db="EMBL/GenBank/DDBJ databases">
        <authorList>
            <person name="Scott C."/>
            <person name="Bruce N."/>
        </authorList>
    </citation>
    <scope>NUCLEOTIDE SEQUENCE</scope>
</reference>
<sequence length="318" mass="34946">MLAQRCRAHLLTPSRSTLSPSTAIARRRCGLSHGLLAAAGSAPASIGSRSGGSRTMVTLPDIFDGTVNTIVAAHSVSGLPWYVLIPGLAATLTVCARLPFKRRERDAANRMVRLGDLRLAWYRKAVRLGLDNPQKRADREFSRIQKEAGLGIFRQAVAPLLLHLPAWILLSQALRVIAGQGKAAPLDPSLATEGLLWFPDLTVADPTYILPAIFGASMLYNAMPRSMDEVRRLFDPKVSSFSIRARRALLFVIPFMMTAVISFPSGVVLFWVSSAASNRVLTIVMDRFFLPTKLQNPQAVERYEIDRLDRLAIGEETV</sequence>
<dbReference type="GO" id="GO:0033617">
    <property type="term" value="P:mitochondrial respiratory chain complex IV assembly"/>
    <property type="evidence" value="ECO:0007669"/>
    <property type="project" value="TreeGrafter"/>
</dbReference>
<dbReference type="PANTHER" id="PTHR12428">
    <property type="entry name" value="OXA1"/>
    <property type="match status" value="1"/>
</dbReference>
<evidence type="ECO:0000256" key="1">
    <source>
        <dbReference type="ARBA" id="ARBA00004141"/>
    </source>
</evidence>
<proteinExistence type="inferred from homology"/>
<keyword evidence="3 6" id="KW-0812">Transmembrane</keyword>
<comment type="similarity">
    <text evidence="2 6">Belongs to the OXA1/ALB3/YidC family.</text>
</comment>
<feature type="transmembrane region" description="Helical" evidence="7">
    <location>
        <begin position="81"/>
        <end position="100"/>
    </location>
</feature>
<dbReference type="Pfam" id="PF02096">
    <property type="entry name" value="60KD_IMP"/>
    <property type="match status" value="1"/>
</dbReference>
<evidence type="ECO:0000256" key="3">
    <source>
        <dbReference type="ARBA" id="ARBA00022692"/>
    </source>
</evidence>
<feature type="domain" description="Membrane insertase YidC/Oxa/ALB C-terminal" evidence="8">
    <location>
        <begin position="131"/>
        <end position="284"/>
    </location>
</feature>
<organism evidence="9 10">
    <name type="scientific">Parascedosporium putredinis</name>
    <dbReference type="NCBI Taxonomy" id="1442378"/>
    <lineage>
        <taxon>Eukaryota</taxon>
        <taxon>Fungi</taxon>
        <taxon>Dikarya</taxon>
        <taxon>Ascomycota</taxon>
        <taxon>Pezizomycotina</taxon>
        <taxon>Sordariomycetes</taxon>
        <taxon>Hypocreomycetidae</taxon>
        <taxon>Microascales</taxon>
        <taxon>Microascaceae</taxon>
        <taxon>Parascedosporium</taxon>
    </lineage>
</organism>
<dbReference type="EMBL" id="CALLCH030000017">
    <property type="protein sequence ID" value="CAI4218107.1"/>
    <property type="molecule type" value="Genomic_DNA"/>
</dbReference>
<keyword evidence="5 7" id="KW-0472">Membrane</keyword>
<evidence type="ECO:0000256" key="4">
    <source>
        <dbReference type="ARBA" id="ARBA00022989"/>
    </source>
</evidence>
<evidence type="ECO:0000259" key="8">
    <source>
        <dbReference type="Pfam" id="PF02096"/>
    </source>
</evidence>
<dbReference type="InterPro" id="IPR028055">
    <property type="entry name" value="YidC/Oxa/ALB_C"/>
</dbReference>
<name>A0A9P1H7D0_9PEZI</name>
<dbReference type="GO" id="GO:0005743">
    <property type="term" value="C:mitochondrial inner membrane"/>
    <property type="evidence" value="ECO:0007669"/>
    <property type="project" value="TreeGrafter"/>
</dbReference>
<dbReference type="AlphaFoldDB" id="A0A9P1H7D0"/>
<comment type="subcellular location">
    <subcellularLocation>
        <location evidence="1 6">Membrane</location>
        <topology evidence="1 6">Multi-pass membrane protein</topology>
    </subcellularLocation>
</comment>
<evidence type="ECO:0000256" key="7">
    <source>
        <dbReference type="SAM" id="Phobius"/>
    </source>
</evidence>
<feature type="transmembrane region" description="Helical" evidence="7">
    <location>
        <begin position="248"/>
        <end position="272"/>
    </location>
</feature>
<dbReference type="PANTHER" id="PTHR12428:SF65">
    <property type="entry name" value="CYTOCHROME C OXIDASE ASSEMBLY PROTEIN COX18, MITOCHONDRIAL"/>
    <property type="match status" value="1"/>
</dbReference>